<reference evidence="2" key="2">
    <citation type="journal article" date="2020" name="Microorganisms">
        <title>Osmotic Adaptation and Compatible Solute Biosynthesis of Phototrophic Bacteria as Revealed from Genome Analyses.</title>
        <authorList>
            <person name="Imhoff J.F."/>
            <person name="Rahn T."/>
            <person name="Kunzel S."/>
            <person name="Keller A."/>
            <person name="Neulinger S.C."/>
        </authorList>
    </citation>
    <scope>NUCLEOTIDE SEQUENCE</scope>
    <source>
        <strain evidence="2">DSM 11080</strain>
    </source>
</reference>
<evidence type="ECO:0000256" key="1">
    <source>
        <dbReference type="SAM" id="MobiDB-lite"/>
    </source>
</evidence>
<comment type="caution">
    <text evidence="2">The sequence shown here is derived from an EMBL/GenBank/DDBJ whole genome shotgun (WGS) entry which is preliminary data.</text>
</comment>
<sequence>MPHSKLWLVVADEARAALYTADSPAGPLTEQRDFIDAENRLLEQDLVTDAPGRAFDSGGEGRHALEPSTDPGEVEAQRFAKWLAETLDQARKENRFEMLGLVAPPAFLGLLRKSLPDETARSVVLEVDKDLTRYDAEGVRGHLPQRLFEMPLR</sequence>
<dbReference type="EMBL" id="NRSJ01000020">
    <property type="protein sequence ID" value="MBK1705214.1"/>
    <property type="molecule type" value="Genomic_DNA"/>
</dbReference>
<evidence type="ECO:0000313" key="3">
    <source>
        <dbReference type="Proteomes" id="UP001296776"/>
    </source>
</evidence>
<dbReference type="Proteomes" id="UP001296776">
    <property type="component" value="Unassembled WGS sequence"/>
</dbReference>
<dbReference type="AlphaFoldDB" id="A0AAJ0X9X1"/>
<feature type="region of interest" description="Disordered" evidence="1">
    <location>
        <begin position="51"/>
        <end position="72"/>
    </location>
</feature>
<evidence type="ECO:0000313" key="2">
    <source>
        <dbReference type="EMBL" id="MBK1705214.1"/>
    </source>
</evidence>
<reference evidence="2" key="1">
    <citation type="submission" date="2017-08" db="EMBL/GenBank/DDBJ databases">
        <authorList>
            <person name="Imhoff J.F."/>
            <person name="Rahn T."/>
            <person name="Kuenzel S."/>
            <person name="Neulinger S.C."/>
        </authorList>
    </citation>
    <scope>NUCLEOTIDE SEQUENCE</scope>
    <source>
        <strain evidence="2">DSM 11080</strain>
    </source>
</reference>
<keyword evidence="3" id="KW-1185">Reference proteome</keyword>
<dbReference type="InterPro" id="IPR019291">
    <property type="entry name" value="Host_attachment_protein"/>
</dbReference>
<name>A0AAJ0X9X1_9GAMM</name>
<proteinExistence type="predicted"/>
<evidence type="ECO:0008006" key="4">
    <source>
        <dbReference type="Google" id="ProtNLM"/>
    </source>
</evidence>
<organism evidence="2 3">
    <name type="scientific">Halochromatium glycolicum</name>
    <dbReference type="NCBI Taxonomy" id="85075"/>
    <lineage>
        <taxon>Bacteria</taxon>
        <taxon>Pseudomonadati</taxon>
        <taxon>Pseudomonadota</taxon>
        <taxon>Gammaproteobacteria</taxon>
        <taxon>Chromatiales</taxon>
        <taxon>Chromatiaceae</taxon>
        <taxon>Halochromatium</taxon>
    </lineage>
</organism>
<protein>
    <recommendedName>
        <fullName evidence="4">Host attachment protein</fullName>
    </recommendedName>
</protein>
<accession>A0AAJ0X9X1</accession>
<dbReference type="RefSeq" id="WP_200346430.1">
    <property type="nucleotide sequence ID" value="NZ_NRSJ01000020.1"/>
</dbReference>
<gene>
    <name evidence="2" type="ORF">CKO40_11840</name>
</gene>
<dbReference type="Pfam" id="PF10116">
    <property type="entry name" value="Host_attach"/>
    <property type="match status" value="1"/>
</dbReference>